<reference evidence="7 8" key="1">
    <citation type="submission" date="2017-05" db="EMBL/GenBank/DDBJ databases">
        <title>Host range expansion of the Methanosphaera genus to humans and monogastric animals involves recent and extensive reduction in genome content.</title>
        <authorList>
            <person name="Hoedt E.C."/>
            <person name="Volmer J.G."/>
            <person name="Parks D.H."/>
            <person name="Rosewarne C.P."/>
            <person name="Denman S.E."/>
            <person name="Mcsweeney C.S."/>
            <person name="O Cuiv P."/>
            <person name="Hugenholtz P."/>
            <person name="Tyson G.W."/>
            <person name="Morrison M."/>
        </authorList>
    </citation>
    <scope>NUCLEOTIDE SEQUENCE [LARGE SCALE GENOMIC DNA]</scope>
    <source>
        <strain evidence="7 8">PA5</strain>
    </source>
</reference>
<evidence type="ECO:0000313" key="7">
    <source>
        <dbReference type="EMBL" id="RAP02724.1"/>
    </source>
</evidence>
<name>A0A328Q143_9EURY</name>
<dbReference type="HAMAP" id="MF_00584">
    <property type="entry name" value="HTH_type_cro_C1"/>
    <property type="match status" value="1"/>
</dbReference>
<dbReference type="AlphaFoldDB" id="A0A328Q143"/>
<dbReference type="InterPro" id="IPR001387">
    <property type="entry name" value="Cro/C1-type_HTH"/>
</dbReference>
<evidence type="ECO:0000256" key="2">
    <source>
        <dbReference type="ARBA" id="ARBA00023125"/>
    </source>
</evidence>
<dbReference type="Pfam" id="PF01381">
    <property type="entry name" value="HTH_3"/>
    <property type="match status" value="1"/>
</dbReference>
<dbReference type="GO" id="GO:0003700">
    <property type="term" value="F:DNA-binding transcription factor activity"/>
    <property type="evidence" value="ECO:0007669"/>
    <property type="project" value="UniProtKB-UniRule"/>
</dbReference>
<evidence type="ECO:0000256" key="3">
    <source>
        <dbReference type="ARBA" id="ARBA00023163"/>
    </source>
</evidence>
<dbReference type="EMBL" id="NGJK01000077">
    <property type="protein sequence ID" value="RAP02724.1"/>
    <property type="molecule type" value="Genomic_DNA"/>
</dbReference>
<dbReference type="GO" id="GO:0003677">
    <property type="term" value="F:DNA binding"/>
    <property type="evidence" value="ECO:0007669"/>
    <property type="project" value="UniProtKB-KW"/>
</dbReference>
<dbReference type="SUPFAM" id="SSF47413">
    <property type="entry name" value="lambda repressor-like DNA-binding domains"/>
    <property type="match status" value="1"/>
</dbReference>
<proteinExistence type="inferred from homology"/>
<dbReference type="InterPro" id="IPR020886">
    <property type="entry name" value="MTH_967-like"/>
</dbReference>
<dbReference type="InterPro" id="IPR010982">
    <property type="entry name" value="Lambda_DNA-bd_dom_sf"/>
</dbReference>
<organism evidence="7 8">
    <name type="scientific">Methanosphaera stadtmanae</name>
    <dbReference type="NCBI Taxonomy" id="2317"/>
    <lineage>
        <taxon>Archaea</taxon>
        <taxon>Methanobacteriati</taxon>
        <taxon>Methanobacteriota</taxon>
        <taxon>Methanomada group</taxon>
        <taxon>Methanobacteria</taxon>
        <taxon>Methanobacteriales</taxon>
        <taxon>Methanobacteriaceae</taxon>
        <taxon>Methanosphaera</taxon>
    </lineage>
</organism>
<evidence type="ECO:0000256" key="5">
    <source>
        <dbReference type="SAM" id="Coils"/>
    </source>
</evidence>
<dbReference type="InterPro" id="IPR059051">
    <property type="entry name" value="MTH_967_PDDEXK"/>
</dbReference>
<evidence type="ECO:0000313" key="8">
    <source>
        <dbReference type="Proteomes" id="UP000248557"/>
    </source>
</evidence>
<dbReference type="Pfam" id="PF26553">
    <property type="entry name" value="PDDEXK_19"/>
    <property type="match status" value="1"/>
</dbReference>
<dbReference type="CDD" id="cd00093">
    <property type="entry name" value="HTH_XRE"/>
    <property type="match status" value="1"/>
</dbReference>
<dbReference type="RefSeq" id="WP_011406723.1">
    <property type="nucleotide sequence ID" value="NZ_CAUHHK010000017.1"/>
</dbReference>
<dbReference type="SMART" id="SM00530">
    <property type="entry name" value="HTH_XRE"/>
    <property type="match status" value="1"/>
</dbReference>
<feature type="domain" description="HTH cro/C1-type" evidence="6">
    <location>
        <begin position="137"/>
        <end position="191"/>
    </location>
</feature>
<protein>
    <recommendedName>
        <fullName evidence="4">Putative HTH-type transcriptional regulatory protein CA615_05690</fullName>
    </recommendedName>
</protein>
<sequence length="352" mass="40659">MKMDSSTITRKNILDDVTSLLTSFGFKTSNIYDRNCFDLLARKKDILIILKILVNIDSLTPTQAEELSKISGTFLASPIIIGYKSKHNYLEEDIVYERHEIPVISPQTLCNIIVNDIHPEIFAKRGGYYVKINGNLLKNLREKNNLSLKELADISHVSRETIYKYEKGNSQTYPETAMMLEQVLNSPITESINLLETNNTKTTTLDKKIQEPIELIKLGYDIKSSNKAPFDAISERQEETEEVRQLKEKLESKLDEIEKIRAEINKKTKHHNLLITNMERNRSDNTLNKIANCTEDISLITGHDALFVLEHKKDKEFIKKIPAIYTWELKNMDNMEELLKLIKERKEEANDS</sequence>
<evidence type="ECO:0000259" key="6">
    <source>
        <dbReference type="PROSITE" id="PS50943"/>
    </source>
</evidence>
<dbReference type="OMA" id="YERHEIP"/>
<keyword evidence="1 4" id="KW-0805">Transcription regulation</keyword>
<comment type="caution">
    <text evidence="7">The sequence shown here is derived from an EMBL/GenBank/DDBJ whole genome shotgun (WGS) entry which is preliminary data.</text>
</comment>
<dbReference type="Proteomes" id="UP000248557">
    <property type="component" value="Unassembled WGS sequence"/>
</dbReference>
<dbReference type="GeneID" id="3855538"/>
<keyword evidence="5" id="KW-0175">Coiled coil</keyword>
<evidence type="ECO:0000256" key="1">
    <source>
        <dbReference type="ARBA" id="ARBA00023015"/>
    </source>
</evidence>
<keyword evidence="3 4" id="KW-0804">Transcription</keyword>
<accession>A0A328Q143</accession>
<dbReference type="PROSITE" id="PS50943">
    <property type="entry name" value="HTH_CROC1"/>
    <property type="match status" value="1"/>
</dbReference>
<dbReference type="Gene3D" id="1.10.260.40">
    <property type="entry name" value="lambda repressor-like DNA-binding domains"/>
    <property type="match status" value="1"/>
</dbReference>
<dbReference type="NCBIfam" id="NF003162">
    <property type="entry name" value="PRK04140.1"/>
    <property type="match status" value="1"/>
</dbReference>
<evidence type="ECO:0000256" key="4">
    <source>
        <dbReference type="HAMAP-Rule" id="MF_00584"/>
    </source>
</evidence>
<keyword evidence="2 4" id="KW-0238">DNA-binding</keyword>
<gene>
    <name evidence="7" type="ORF">CA615_05690</name>
</gene>
<feature type="coiled-coil region" evidence="5">
    <location>
        <begin position="233"/>
        <end position="270"/>
    </location>
</feature>